<reference evidence="1" key="1">
    <citation type="submission" date="2022-02" db="EMBL/GenBank/DDBJ databases">
        <title>Plant Genome Project.</title>
        <authorList>
            <person name="Zhang R.-G."/>
        </authorList>
    </citation>
    <scope>NUCLEOTIDE SEQUENCE</scope>
    <source>
        <strain evidence="1">AT1</strain>
    </source>
</reference>
<sequence length="181" mass="20283">MGPQFWTKIWGPEAVASLAYPISRPWFNEATDRKIIVCIDPLSSTPISFISDLYLSVLPLGSNPQRHSLSCVNQRRLTMRSIFSPTHGIPFHSLLETATAVWQQPNQVSSIGGPVFFLPIQSATGRTEPLQSKNRPRRRYVSGIGRFSLRFSFPPLYRPVSVSAPPNSGTYRPIRYVPADI</sequence>
<protein>
    <submittedName>
        <fullName evidence="1">Uncharacterized protein</fullName>
    </submittedName>
</protein>
<evidence type="ECO:0000313" key="2">
    <source>
        <dbReference type="Proteomes" id="UP001062846"/>
    </source>
</evidence>
<dbReference type="Proteomes" id="UP001062846">
    <property type="component" value="Chromosome 11"/>
</dbReference>
<organism evidence="1 2">
    <name type="scientific">Rhododendron molle</name>
    <name type="common">Chinese azalea</name>
    <name type="synonym">Azalea mollis</name>
    <dbReference type="NCBI Taxonomy" id="49168"/>
    <lineage>
        <taxon>Eukaryota</taxon>
        <taxon>Viridiplantae</taxon>
        <taxon>Streptophyta</taxon>
        <taxon>Embryophyta</taxon>
        <taxon>Tracheophyta</taxon>
        <taxon>Spermatophyta</taxon>
        <taxon>Magnoliopsida</taxon>
        <taxon>eudicotyledons</taxon>
        <taxon>Gunneridae</taxon>
        <taxon>Pentapetalae</taxon>
        <taxon>asterids</taxon>
        <taxon>Ericales</taxon>
        <taxon>Ericaceae</taxon>
        <taxon>Ericoideae</taxon>
        <taxon>Rhodoreae</taxon>
        <taxon>Rhododendron</taxon>
    </lineage>
</organism>
<gene>
    <name evidence="1" type="ORF">RHMOL_Rhmol11G0185100</name>
</gene>
<name>A0ACC0LUR6_RHOML</name>
<comment type="caution">
    <text evidence="1">The sequence shown here is derived from an EMBL/GenBank/DDBJ whole genome shotgun (WGS) entry which is preliminary data.</text>
</comment>
<accession>A0ACC0LUR6</accession>
<proteinExistence type="predicted"/>
<dbReference type="EMBL" id="CM046398">
    <property type="protein sequence ID" value="KAI8532074.1"/>
    <property type="molecule type" value="Genomic_DNA"/>
</dbReference>
<evidence type="ECO:0000313" key="1">
    <source>
        <dbReference type="EMBL" id="KAI8532074.1"/>
    </source>
</evidence>
<keyword evidence="2" id="KW-1185">Reference proteome</keyword>